<proteinExistence type="predicted"/>
<evidence type="ECO:0000313" key="2">
    <source>
        <dbReference type="Proteomes" id="UP001487740"/>
    </source>
</evidence>
<comment type="caution">
    <text evidence="1">The sequence shown here is derived from an EMBL/GenBank/DDBJ whole genome shotgun (WGS) entry which is preliminary data.</text>
</comment>
<organism evidence="1 2">
    <name type="scientific">Scylla paramamosain</name>
    <name type="common">Mud crab</name>
    <dbReference type="NCBI Taxonomy" id="85552"/>
    <lineage>
        <taxon>Eukaryota</taxon>
        <taxon>Metazoa</taxon>
        <taxon>Ecdysozoa</taxon>
        <taxon>Arthropoda</taxon>
        <taxon>Crustacea</taxon>
        <taxon>Multicrustacea</taxon>
        <taxon>Malacostraca</taxon>
        <taxon>Eumalacostraca</taxon>
        <taxon>Eucarida</taxon>
        <taxon>Decapoda</taxon>
        <taxon>Pleocyemata</taxon>
        <taxon>Brachyura</taxon>
        <taxon>Eubrachyura</taxon>
        <taxon>Portunoidea</taxon>
        <taxon>Portunidae</taxon>
        <taxon>Portuninae</taxon>
        <taxon>Scylla</taxon>
    </lineage>
</organism>
<reference evidence="1 2" key="1">
    <citation type="submission" date="2023-03" db="EMBL/GenBank/DDBJ databases">
        <title>High-quality genome of Scylla paramamosain provides insights in environmental adaptation.</title>
        <authorList>
            <person name="Zhang L."/>
        </authorList>
    </citation>
    <scope>NUCLEOTIDE SEQUENCE [LARGE SCALE GENOMIC DNA]</scope>
    <source>
        <strain evidence="1">LZ_2023a</strain>
        <tissue evidence="1">Muscle</tissue>
    </source>
</reference>
<evidence type="ECO:0000313" key="1">
    <source>
        <dbReference type="EMBL" id="KAK8396395.1"/>
    </source>
</evidence>
<keyword evidence="2" id="KW-1185">Reference proteome</keyword>
<accession>A0AAW0U9J0</accession>
<protein>
    <submittedName>
        <fullName evidence="1">Uncharacterized protein</fullName>
    </submittedName>
</protein>
<gene>
    <name evidence="1" type="ORF">O3P69_005441</name>
</gene>
<name>A0AAW0U9J0_SCYPA</name>
<dbReference type="EMBL" id="JARAKH010000016">
    <property type="protein sequence ID" value="KAK8396395.1"/>
    <property type="molecule type" value="Genomic_DNA"/>
</dbReference>
<sequence>MRQGEYFPAGGGAAWVSPCCVFANGGNLRKFFYQHLGGEEYQHMQGERHMLISTPPPPPHIETRNKTSRSFLSIPAVPIDLKSATRDSCLTTLPPRLLPRPSCTFHPDLPMLRSMNITWPVCSYQAVAVAGCSAARGHTGPPLNSENPLYRTLSARSPFFAFRRV</sequence>
<dbReference type="Proteomes" id="UP001487740">
    <property type="component" value="Unassembled WGS sequence"/>
</dbReference>
<dbReference type="AlphaFoldDB" id="A0AAW0U9J0"/>